<dbReference type="InterPro" id="IPR011601">
    <property type="entry name" value="MurB_C"/>
</dbReference>
<evidence type="ECO:0000256" key="22">
    <source>
        <dbReference type="SAM" id="MobiDB-lite"/>
    </source>
</evidence>
<dbReference type="InterPro" id="IPR050061">
    <property type="entry name" value="MurCDEF_pg_biosynth"/>
</dbReference>
<dbReference type="InterPro" id="IPR036565">
    <property type="entry name" value="Mur-like_cat_sf"/>
</dbReference>
<dbReference type="NCBIfam" id="TIGR00179">
    <property type="entry name" value="murB"/>
    <property type="match status" value="1"/>
</dbReference>
<keyword evidence="7 21" id="KW-0132">Cell division</keyword>
<keyword evidence="17 21" id="KW-0961">Cell wall biogenesis/degradation</keyword>
<gene>
    <name evidence="21 24" type="primary">murC</name>
    <name evidence="20" type="synonym">murB</name>
    <name evidence="24" type="ORF">JIN78_08065</name>
</gene>
<dbReference type="GO" id="GO:0051301">
    <property type="term" value="P:cell division"/>
    <property type="evidence" value="ECO:0007669"/>
    <property type="project" value="UniProtKB-KW"/>
</dbReference>
<dbReference type="InterPro" id="IPR036635">
    <property type="entry name" value="MurB_C_sf"/>
</dbReference>
<dbReference type="RefSeq" id="WP_200391446.1">
    <property type="nucleotide sequence ID" value="NZ_JAENIO010000016.1"/>
</dbReference>
<dbReference type="HAMAP" id="MF_00046">
    <property type="entry name" value="MurC"/>
    <property type="match status" value="1"/>
</dbReference>
<evidence type="ECO:0000256" key="2">
    <source>
        <dbReference type="ARBA" id="ARBA00003921"/>
    </source>
</evidence>
<evidence type="ECO:0000256" key="17">
    <source>
        <dbReference type="ARBA" id="ARBA00023316"/>
    </source>
</evidence>
<keyword evidence="5 21" id="KW-0963">Cytoplasm</keyword>
<comment type="catalytic activity">
    <reaction evidence="18 21">
        <text>UDP-N-acetyl-alpha-D-muramate + L-alanine + ATP = UDP-N-acetyl-alpha-D-muramoyl-L-alanine + ADP + phosphate + H(+)</text>
        <dbReference type="Rhea" id="RHEA:23372"/>
        <dbReference type="ChEBI" id="CHEBI:15378"/>
        <dbReference type="ChEBI" id="CHEBI:30616"/>
        <dbReference type="ChEBI" id="CHEBI:43474"/>
        <dbReference type="ChEBI" id="CHEBI:57972"/>
        <dbReference type="ChEBI" id="CHEBI:70757"/>
        <dbReference type="ChEBI" id="CHEBI:83898"/>
        <dbReference type="ChEBI" id="CHEBI:456216"/>
        <dbReference type="EC" id="6.3.2.8"/>
    </reaction>
</comment>
<evidence type="ECO:0000259" key="23">
    <source>
        <dbReference type="PROSITE" id="PS51387"/>
    </source>
</evidence>
<dbReference type="NCBIfam" id="TIGR01082">
    <property type="entry name" value="murC"/>
    <property type="match status" value="1"/>
</dbReference>
<keyword evidence="8 20" id="KW-0285">Flavoprotein</keyword>
<dbReference type="EC" id="1.3.1.98" evidence="20"/>
<comment type="catalytic activity">
    <reaction evidence="19 20">
        <text>UDP-N-acetyl-alpha-D-muramate + NADP(+) = UDP-N-acetyl-3-O-(1-carboxyvinyl)-alpha-D-glucosamine + NADPH + H(+)</text>
        <dbReference type="Rhea" id="RHEA:12248"/>
        <dbReference type="ChEBI" id="CHEBI:15378"/>
        <dbReference type="ChEBI" id="CHEBI:57783"/>
        <dbReference type="ChEBI" id="CHEBI:58349"/>
        <dbReference type="ChEBI" id="CHEBI:68483"/>
        <dbReference type="ChEBI" id="CHEBI:70757"/>
        <dbReference type="EC" id="1.3.1.98"/>
    </reaction>
</comment>
<dbReference type="InterPro" id="IPR013221">
    <property type="entry name" value="Mur_ligase_cen"/>
</dbReference>
<dbReference type="NCBIfam" id="NF010480">
    <property type="entry name" value="PRK13905.1"/>
    <property type="match status" value="1"/>
</dbReference>
<reference evidence="24" key="1">
    <citation type="submission" date="2021-01" db="EMBL/GenBank/DDBJ databases">
        <title>Modified the classification status of verrucomicrobia.</title>
        <authorList>
            <person name="Feng X."/>
        </authorList>
    </citation>
    <scope>NUCLEOTIDE SEQUENCE</scope>
    <source>
        <strain evidence="24">KCTC 12986</strain>
    </source>
</reference>
<dbReference type="GO" id="GO:0005737">
    <property type="term" value="C:cytoplasm"/>
    <property type="evidence" value="ECO:0007669"/>
    <property type="project" value="UniProtKB-SubCell"/>
</dbReference>
<comment type="caution">
    <text evidence="24">The sequence shown here is derived from an EMBL/GenBank/DDBJ whole genome shotgun (WGS) entry which is preliminary data.</text>
</comment>
<dbReference type="SUPFAM" id="SSF51984">
    <property type="entry name" value="MurCD N-terminal domain"/>
    <property type="match status" value="1"/>
</dbReference>
<dbReference type="InterPro" id="IPR000713">
    <property type="entry name" value="Mur_ligase_N"/>
</dbReference>
<dbReference type="Gene3D" id="3.30.465.10">
    <property type="match status" value="1"/>
</dbReference>
<organism evidence="24 25">
    <name type="scientific">Roseibacillus ishigakijimensis</name>
    <dbReference type="NCBI Taxonomy" id="454146"/>
    <lineage>
        <taxon>Bacteria</taxon>
        <taxon>Pseudomonadati</taxon>
        <taxon>Verrucomicrobiota</taxon>
        <taxon>Verrucomicrobiia</taxon>
        <taxon>Verrucomicrobiales</taxon>
        <taxon>Verrucomicrobiaceae</taxon>
        <taxon>Roseibacillus</taxon>
    </lineage>
</organism>
<keyword evidence="13 21" id="KW-0133">Cell shape</keyword>
<dbReference type="HAMAP" id="MF_00037">
    <property type="entry name" value="MurB"/>
    <property type="match status" value="1"/>
</dbReference>
<keyword evidence="16 21" id="KW-0131">Cell cycle</keyword>
<dbReference type="PANTHER" id="PTHR43445:SF3">
    <property type="entry name" value="UDP-N-ACETYLMURAMATE--L-ALANINE LIGASE"/>
    <property type="match status" value="1"/>
</dbReference>
<evidence type="ECO:0000256" key="20">
    <source>
        <dbReference type="HAMAP-Rule" id="MF_00037"/>
    </source>
</evidence>
<dbReference type="InterPro" id="IPR016169">
    <property type="entry name" value="FAD-bd_PCMH_sub2"/>
</dbReference>
<feature type="binding site" evidence="21">
    <location>
        <begin position="121"/>
        <end position="127"/>
    </location>
    <ligand>
        <name>ATP</name>
        <dbReference type="ChEBI" id="CHEBI:30616"/>
    </ligand>
</feature>
<dbReference type="SUPFAM" id="SSF53244">
    <property type="entry name" value="MurD-like peptide ligases, peptide-binding domain"/>
    <property type="match status" value="1"/>
</dbReference>
<evidence type="ECO:0000313" key="25">
    <source>
        <dbReference type="Proteomes" id="UP000604083"/>
    </source>
</evidence>
<comment type="similarity">
    <text evidence="21">Belongs to the MurCDEF family.</text>
</comment>
<proteinExistence type="inferred from homology"/>
<dbReference type="Pfam" id="PF08245">
    <property type="entry name" value="Mur_ligase_M"/>
    <property type="match status" value="1"/>
</dbReference>
<evidence type="ECO:0000313" key="24">
    <source>
        <dbReference type="EMBL" id="MBK1834012.1"/>
    </source>
</evidence>
<evidence type="ECO:0000256" key="11">
    <source>
        <dbReference type="ARBA" id="ARBA00022840"/>
    </source>
</evidence>
<evidence type="ECO:0000256" key="18">
    <source>
        <dbReference type="ARBA" id="ARBA00047833"/>
    </source>
</evidence>
<evidence type="ECO:0000256" key="12">
    <source>
        <dbReference type="ARBA" id="ARBA00022857"/>
    </source>
</evidence>
<dbReference type="Gene3D" id="3.90.78.10">
    <property type="entry name" value="UDP-N-acetylenolpyruvoylglucosamine reductase, C-terminal domain"/>
    <property type="match status" value="1"/>
</dbReference>
<feature type="active site" evidence="20">
    <location>
        <position position="760"/>
    </location>
</feature>
<dbReference type="SUPFAM" id="SSF56176">
    <property type="entry name" value="FAD-binding/transporter-associated domain-like"/>
    <property type="match status" value="1"/>
</dbReference>
<evidence type="ECO:0000256" key="6">
    <source>
        <dbReference type="ARBA" id="ARBA00022598"/>
    </source>
</evidence>
<evidence type="ECO:0000256" key="3">
    <source>
        <dbReference type="ARBA" id="ARBA00004496"/>
    </source>
</evidence>
<evidence type="ECO:0000256" key="14">
    <source>
        <dbReference type="ARBA" id="ARBA00022984"/>
    </source>
</evidence>
<keyword evidence="6 21" id="KW-0436">Ligase</keyword>
<feature type="domain" description="FAD-binding PCMH-type" evidence="23">
    <location>
        <begin position="492"/>
        <end position="659"/>
    </location>
</feature>
<dbReference type="Gene3D" id="3.90.190.20">
    <property type="entry name" value="Mur ligase, C-terminal domain"/>
    <property type="match status" value="1"/>
</dbReference>
<dbReference type="AlphaFoldDB" id="A0A934RQH5"/>
<evidence type="ECO:0000256" key="10">
    <source>
        <dbReference type="ARBA" id="ARBA00022827"/>
    </source>
</evidence>
<dbReference type="GO" id="GO:0071555">
    <property type="term" value="P:cell wall organization"/>
    <property type="evidence" value="ECO:0007669"/>
    <property type="project" value="UniProtKB-KW"/>
</dbReference>
<dbReference type="Pfam" id="PF02875">
    <property type="entry name" value="Mur_ligase_C"/>
    <property type="match status" value="1"/>
</dbReference>
<keyword evidence="10 20" id="KW-0274">FAD</keyword>
<evidence type="ECO:0000256" key="4">
    <source>
        <dbReference type="ARBA" id="ARBA00004752"/>
    </source>
</evidence>
<dbReference type="InterPro" id="IPR003170">
    <property type="entry name" value="MurB"/>
</dbReference>
<keyword evidence="12 20" id="KW-0521">NADP</keyword>
<evidence type="ECO:0000256" key="1">
    <source>
        <dbReference type="ARBA" id="ARBA00001974"/>
    </source>
</evidence>
<dbReference type="GO" id="GO:0071949">
    <property type="term" value="F:FAD binding"/>
    <property type="evidence" value="ECO:0007669"/>
    <property type="project" value="InterPro"/>
</dbReference>
<comment type="subcellular location">
    <subcellularLocation>
        <location evidence="3 21">Cytoplasm</location>
    </subcellularLocation>
</comment>
<evidence type="ECO:0000256" key="21">
    <source>
        <dbReference type="HAMAP-Rule" id="MF_00046"/>
    </source>
</evidence>
<evidence type="ECO:0000256" key="5">
    <source>
        <dbReference type="ARBA" id="ARBA00022490"/>
    </source>
</evidence>
<keyword evidence="9 21" id="KW-0547">Nucleotide-binding</keyword>
<feature type="active site" description="Proton donor" evidence="20">
    <location>
        <position position="688"/>
    </location>
</feature>
<dbReference type="Gene3D" id="3.40.1190.10">
    <property type="entry name" value="Mur-like, catalytic domain"/>
    <property type="match status" value="1"/>
</dbReference>
<dbReference type="EC" id="6.3.2.8" evidence="21"/>
<accession>A0A934RQH5</accession>
<dbReference type="Proteomes" id="UP000604083">
    <property type="component" value="Unassembled WGS sequence"/>
</dbReference>
<keyword evidence="14 21" id="KW-0573">Peptidoglycan synthesis</keyword>
<dbReference type="GO" id="GO:0008360">
    <property type="term" value="P:regulation of cell shape"/>
    <property type="evidence" value="ECO:0007669"/>
    <property type="project" value="UniProtKB-KW"/>
</dbReference>
<dbReference type="InterPro" id="IPR036615">
    <property type="entry name" value="Mur_ligase_C_dom_sf"/>
</dbReference>
<evidence type="ECO:0000256" key="7">
    <source>
        <dbReference type="ARBA" id="ARBA00022618"/>
    </source>
</evidence>
<evidence type="ECO:0000256" key="9">
    <source>
        <dbReference type="ARBA" id="ARBA00022741"/>
    </source>
</evidence>
<evidence type="ECO:0000256" key="16">
    <source>
        <dbReference type="ARBA" id="ARBA00023306"/>
    </source>
</evidence>
<dbReference type="GO" id="GO:0005524">
    <property type="term" value="F:ATP binding"/>
    <property type="evidence" value="ECO:0007669"/>
    <property type="project" value="UniProtKB-UniRule"/>
</dbReference>
<dbReference type="SUPFAM" id="SSF56194">
    <property type="entry name" value="Uridine diphospho-N-Acetylenolpyruvylglucosamine reductase, MurB, C-terminal domain"/>
    <property type="match status" value="1"/>
</dbReference>
<feature type="active site" evidence="20">
    <location>
        <position position="639"/>
    </location>
</feature>
<dbReference type="InterPro" id="IPR005758">
    <property type="entry name" value="UDP-N-AcMur_Ala_ligase_MurC"/>
</dbReference>
<comment type="pathway">
    <text evidence="4 21">Cell wall biogenesis; peptidoglycan biosynthesis.</text>
</comment>
<dbReference type="InterPro" id="IPR036318">
    <property type="entry name" value="FAD-bd_PCMH-like_sf"/>
</dbReference>
<dbReference type="PANTHER" id="PTHR43445">
    <property type="entry name" value="UDP-N-ACETYLMURAMATE--L-ALANINE LIGASE-RELATED"/>
    <property type="match status" value="1"/>
</dbReference>
<feature type="region of interest" description="Disordered" evidence="22">
    <location>
        <begin position="670"/>
        <end position="689"/>
    </location>
</feature>
<dbReference type="Pfam" id="PF01225">
    <property type="entry name" value="Mur_ligase"/>
    <property type="match status" value="1"/>
</dbReference>
<evidence type="ECO:0000256" key="8">
    <source>
        <dbReference type="ARBA" id="ARBA00022630"/>
    </source>
</evidence>
<dbReference type="GO" id="GO:0008763">
    <property type="term" value="F:UDP-N-acetylmuramate-L-alanine ligase activity"/>
    <property type="evidence" value="ECO:0007669"/>
    <property type="project" value="UniProtKB-UniRule"/>
</dbReference>
<evidence type="ECO:0000256" key="15">
    <source>
        <dbReference type="ARBA" id="ARBA00023002"/>
    </source>
</evidence>
<sequence length="771" mass="84268">MVDWTERFLNRAKPVRVHLIGVAGSGMSGLAGLLLQMGHRVSGSDRVTSGEVERLKSLGLQFSSPHTAEAVEGVDLVVYSSAIRPDNPARAAAAQAGIPCLLRAECLAGILGGKDGVVVSGTHGKTTTSAMCAHVLRKAGQYPSHYVGAEIPVLGSNAHWEEKGELMVAEGDESDGTLRLYRPKFSIVLNVEAEHLDFYKNLAEIDAVFTTLLNQTSETVIYCGDDEGARRVCGHNEKARSYGFGEENDFVARDILEGRGTTAFTVVRQGKELGRVELGIPGRHNVLNALAAIVLACEVEADFELVARALSTFAGAKRRFETKWRTRELRVIDDYGHHPTEIEATLKTARSLGRERLVVVFQPHRYSRTQRLAEEFGRALQLAEVVYVLPVYAASEDPIPGVSGATIVEAMERQGPAEGWYLEDFETAHHVVGNALKNRDLLLTLGAGNVHEIGRKIIRDQAVVEELRRETGEDDLKVKLYEPMKRHTTMLVGGPAQFWVEPETFAGFVDAVTFFKEEGLPVRVIGRGSNLLVRDGGIRGAVVHPSNKGEFGALRVVGDGRIEAGAGVRFKKLASFAQKEGIGGFEWMEGIPGNVGGGLRMNAGAMGTETFEQVVEVEFLDEDGERRVRQRAEIEAHYRNVPELRRNYALRAVFQGEPQAPAEEIARKLEESRHKRKTSQPRGASAGCIFKNPKDAGMGAGQLVDELGLKGQGEGKAVVSHEHGNFIVNRGKGRAREVLDLIERIQGVAQQERAVELETEVQILGEDEVSF</sequence>
<dbReference type="SUPFAM" id="SSF53623">
    <property type="entry name" value="MurD-like peptide ligases, catalytic domain"/>
    <property type="match status" value="1"/>
</dbReference>
<dbReference type="GO" id="GO:0009252">
    <property type="term" value="P:peptidoglycan biosynthetic process"/>
    <property type="evidence" value="ECO:0007669"/>
    <property type="project" value="UniProtKB-UniRule"/>
</dbReference>
<dbReference type="InterPro" id="IPR016167">
    <property type="entry name" value="FAD-bd_PCMH_sub1"/>
</dbReference>
<dbReference type="PROSITE" id="PS51387">
    <property type="entry name" value="FAD_PCMH"/>
    <property type="match status" value="1"/>
</dbReference>
<keyword evidence="11 21" id="KW-0067">ATP-binding</keyword>
<name>A0A934RQH5_9BACT</name>
<dbReference type="Pfam" id="PF01565">
    <property type="entry name" value="FAD_binding_4"/>
    <property type="match status" value="1"/>
</dbReference>
<dbReference type="EMBL" id="JAENIO010000016">
    <property type="protein sequence ID" value="MBK1834012.1"/>
    <property type="molecule type" value="Genomic_DNA"/>
</dbReference>
<dbReference type="Gene3D" id="3.30.43.10">
    <property type="entry name" value="Uridine Diphospho-n-acetylenolpyruvylglucosamine Reductase, domain 2"/>
    <property type="match status" value="1"/>
</dbReference>
<dbReference type="Gene3D" id="3.40.50.720">
    <property type="entry name" value="NAD(P)-binding Rossmann-like Domain"/>
    <property type="match status" value="1"/>
</dbReference>
<protein>
    <recommendedName>
        <fullName evidence="20 21">Multifunctional fusion protein</fullName>
    </recommendedName>
    <domain>
        <recommendedName>
            <fullName evidence="20">UDP-N-acetylenolpyruvoylglucosamine reductase</fullName>
            <ecNumber evidence="20">1.3.1.98</ecNumber>
        </recommendedName>
        <alternativeName>
            <fullName evidence="20">UDP-N-acetylmuramate dehydrogenase</fullName>
        </alternativeName>
    </domain>
    <domain>
        <recommendedName>
            <fullName evidence="21">UDP-N-acetylmuramate--L-alanine ligase</fullName>
            <ecNumber evidence="21">6.3.2.8</ecNumber>
        </recommendedName>
        <alternativeName>
            <fullName evidence="21">UDP-N-acetylmuramoyl-L-alanine synthetase</fullName>
        </alternativeName>
    </domain>
</protein>
<keyword evidence="15 20" id="KW-0560">Oxidoreductase</keyword>
<comment type="function">
    <text evidence="2 21">Cell wall formation.</text>
</comment>
<keyword evidence="25" id="KW-1185">Reference proteome</keyword>
<dbReference type="InterPro" id="IPR004101">
    <property type="entry name" value="Mur_ligase_C"/>
</dbReference>
<dbReference type="InterPro" id="IPR006094">
    <property type="entry name" value="Oxid_FAD_bind_N"/>
</dbReference>
<dbReference type="Pfam" id="PF02873">
    <property type="entry name" value="MurB_C"/>
    <property type="match status" value="1"/>
</dbReference>
<comment type="similarity">
    <text evidence="20">Belongs to the MurB family.</text>
</comment>
<evidence type="ECO:0000256" key="19">
    <source>
        <dbReference type="ARBA" id="ARBA00048914"/>
    </source>
</evidence>
<evidence type="ECO:0000256" key="13">
    <source>
        <dbReference type="ARBA" id="ARBA00022960"/>
    </source>
</evidence>
<comment type="cofactor">
    <cofactor evidence="1 20">
        <name>FAD</name>
        <dbReference type="ChEBI" id="CHEBI:57692"/>
    </cofactor>
</comment>
<dbReference type="InterPro" id="IPR016166">
    <property type="entry name" value="FAD-bd_PCMH"/>
</dbReference>
<dbReference type="GO" id="GO:0008762">
    <property type="term" value="F:UDP-N-acetylmuramate dehydrogenase activity"/>
    <property type="evidence" value="ECO:0007669"/>
    <property type="project" value="UniProtKB-UniRule"/>
</dbReference>